<reference evidence="3" key="1">
    <citation type="journal article" date="2022" name="DNA Res.">
        <title>Genome analysis of five recently described species of the CUG-Ser clade uncovers Candida theae as a new hybrid lineage with pathogenic potential in the Candida parapsilosis species complex.</title>
        <authorList>
            <person name="Mixao V."/>
            <person name="Del Olmo V."/>
            <person name="Hegedusova E."/>
            <person name="Saus E."/>
            <person name="Pryszcz L."/>
            <person name="Cillingova A."/>
            <person name="Nosek J."/>
            <person name="Gabaldon T."/>
        </authorList>
    </citation>
    <scope>NUCLEOTIDE SEQUENCE</scope>
    <source>
        <strain evidence="3">CBS 10844</strain>
    </source>
</reference>
<dbReference type="PROSITE" id="PS50018">
    <property type="entry name" value="RAS_GTPASE_ACTIV_2"/>
    <property type="match status" value="1"/>
</dbReference>
<dbReference type="InterPro" id="IPR001936">
    <property type="entry name" value="RasGAP_dom"/>
</dbReference>
<dbReference type="PANTHER" id="PTHR10194:SF60">
    <property type="entry name" value="RAS GTPASE-ACTIVATING PROTEIN RASKOL"/>
    <property type="match status" value="1"/>
</dbReference>
<protein>
    <submittedName>
        <fullName evidence="3">IRA2</fullName>
    </submittedName>
</protein>
<keyword evidence="1" id="KW-0343">GTPase activation</keyword>
<dbReference type="PANTHER" id="PTHR10194">
    <property type="entry name" value="RAS GTPASE-ACTIVATING PROTEINS"/>
    <property type="match status" value="1"/>
</dbReference>
<name>A0AAI9STL5_9ASCO</name>
<dbReference type="GeneID" id="73382357"/>
<dbReference type="EMBL" id="JAHUZD010000146">
    <property type="protein sequence ID" value="KAI3402447.2"/>
    <property type="molecule type" value="Genomic_DNA"/>
</dbReference>
<sequence>MNDQSLTDNQQAFVQSVVKRIETLLPIRTGRTIREVEIDPQFIHTKELFLKNECHKPRFITLILTSLTGLLKTINAEAQNNKLKYRDEKSRWSTLLVCKLLTDVLTANWNRKSFYMRDIDAISNYSNYYYYDVPEPLDSNIIVNILDFYINLMSSGMLREVLTLIRNEPLPSQRMTLQQAVEEEEENFKGGEQQTSEEGSIISAVSEVDSCIEIILAFVSTANPDEYYQYLVSKVFCYSNKGQTIPLPVIQTYVPLLKYLYFSRSIIDKIASDSLKAIAFIKSNTWKQVFLFFLVSSGKDQMFSRPEDYKRLLDSQTMRHYNDLKLLFDETLTLFEESQIMSRCAPFVLACLLCACLDDFNEMNSVKPINKLKLTFNKRLRYVSQILKDSASSLNLECFEVLIHFFHLGARLEASGFKHHPVLLFSLRHIDETYGRLRKFEEVHKKELLESDALKLKYETVRVNYYTAAILLQPDKYVDIVIDIYKAEMQDIRITRVFVKIMKGLSEIEIAQGVFLKVISGLVDTLKSIMYGALKILHCYAIFCEQENIHHQNLKSNELDAFYVDENVEKDDRCLKKAFEKTQTCLDHYAIDLEDRIRSHGLMHDITKQMTTMTATTTTTTTATAATTATTTSTASPVSLSSFYDFRIISNAEEILANIFAIFVAAPDLYFNDKKLMNDENLNTVPYAQLLRSLVNFNHMCVLPLREAFKAQWIAQGNTRLFDAARKLSMQMLEPNSKIDLECTVLSSFTNFHICNCIISSICETCLGLSLTDPKFKSSFLFLIDFLHKRDNYTKRLLSNSILLDKNSRKLYDTCGGVIYAVEKVLLLSSCTHDAQFYNYAKQGIEWYVDEMHNHSALYSESEICDNLLETFEQMNKKENVFTGFVSLQKKHCSIFRGAKPTKALFHVWLIILQLWREMLVDNKQMNENNMIFRHFLGFLVSASGCFTHGVQSSASKQKELQESCSVCISEFFDQCISLLTSQDLVVRAIVKETLSNESHSDVYDMIASKLTAKATSFLERKLQTVEIVVFLEQAMTIMTAMLNVRNDGTLLLSSLLPQICQFFIHFINSVDDLSEKLRLKLRFCKLAIALESDRNSTGLNGAYKLRNFYAKATMEWLEQGVVYEDFTDTETGKGKQTEVCILKMDFAVQCSKALRYQLENLFLEIPDGIKDDDTKKYKDLAFGNYFSIFYKIIQKYTTVPELSRNKHTLQQVVDNILATITNILQYDSEIGIQYLLPMGYHENQKIRAIFLNVFASMLSSQIVKKKREEFSIDLVDELSKQTEIFSSVADCATSMEHNLLASSLFSVFSYTKRLDKLLQVLLIDEIASLTRSTDLFRRNSTLTRLLFNFTQDFGLPYLNRTLGSVIQEIVFLNIHFEVEKKESSEDSALFFEYVGKLVESITKSADDLPVSFKFVCAQIYQAVRVKFEDAALIAVGSFIFLRCLCPAIISPEQYLKIPVENMKTKRSLMQLVKVLQNMANGTLSSIRWPGLVGKLDVLNELNDKIVAFLKSISTVPTEDYPFPNVCEKKPLAELRYLHKFIYNNFVPIRTTFLRDKVAVSIKSSHERVEKFKEFDRVVMKMGQPKPSVKLQLNSALRMYEVNGNDEEEIKFNDFMTKMSLKYADTPPDAVDLIHSAIFKDATPAIVVNLKKMKKRPKDIQYLVYKLMETASQVWDNKFYLIYDFSEFYFYNKEGPSEFTHLVSNYSSKQLFSNCKRIYYFNIPRPEHSGITESIKQLRKKGAEYGTRIYIHSSVDSDHIVGNLCLDQETVTISKDCKSTYKNVFLYESSTKRYVPVYLKIGRIFLTLFFQERVSFRSPLSSMDNFNPVEVYRLSDISRCEISNYTGFDDEFTIYLNQPSEVTLRSPDRLEILRFLYFTTSRLPKDLTYQEPDKDYQNEVHEMHWFARLYNIVFQGLLSHNSEVKTSSAVLFGALSSYYDIDFGITEKHARTSPFPTDATNLVVAVSNHLASHYPRMTYRFFKAYFDNYENMESQSQLSSILYMAPWVNNVYDYVYSQSGHNGLERVADLIRQFCRITSLNRKQIPFINDYIWKKLFQETRLVSSLVEEVVAFAIDSKNEGPEWSFIIAVIVPSVEVCGEVMSRLMFSVRHAVTTDSAIASQSKLFEITVLVKICSSLFFNSYILARLFLADIIFFVTLFIDNTSLEVGSDLRNLIISTVQSFLHKPRLTVRQQDNINQTIEYFSTPRAKMLFGMTRDVKSILDVGQSFNRIANFEVLCDYLDEFIDVVSSSDDKTNWKARWSSNAFDVAFDKYSLFQNRAVLVAGILAKSGLTDSIACRAIKLIAHGKLRSIETVMCTSIATARIVNGLQDTSMLPPILIWPQFCFALMNCSILYQAGVQNIIASVTKMIGSGSDHFIDKSYEKRKYLEPYLSDFEKRHEITVTKENFGAYVFMILTQGLKVSQFRHLAIESIKTYYRKRFHAEIHKSITTKCITANAYLYLVFLYLYTDNSEFEEFLEEFNIESEFVQISKCQRISKFLIDFMLQDDDTSRLTLVYLGQFFSDVKGVDIGLRTRFIAIYHELLVRHMDTALLIYHMVQPALTLWLVNTGSLEDIEKVSEIILMISEVKDYNPRKYVAIIDELLTTNKLQIIKRLRDMEPVESVLNADGRFTPSFNIDIKDIQVMFYRSACIYVEGLKLED</sequence>
<evidence type="ECO:0000313" key="3">
    <source>
        <dbReference type="EMBL" id="KAI3402447.2"/>
    </source>
</evidence>
<dbReference type="InterPro" id="IPR039360">
    <property type="entry name" value="Ras_GTPase"/>
</dbReference>
<dbReference type="Gene3D" id="1.10.506.10">
    <property type="entry name" value="GTPase Activation - p120gap, domain 1"/>
    <property type="match status" value="2"/>
</dbReference>
<accession>A0AAI9STL5</accession>
<evidence type="ECO:0000259" key="2">
    <source>
        <dbReference type="PROSITE" id="PS50018"/>
    </source>
</evidence>
<dbReference type="SMART" id="SM00323">
    <property type="entry name" value="RasGAP"/>
    <property type="match status" value="1"/>
</dbReference>
<proteinExistence type="predicted"/>
<dbReference type="RefSeq" id="XP_049178196.1">
    <property type="nucleotide sequence ID" value="XM_049326214.1"/>
</dbReference>
<organism evidence="3 4">
    <name type="scientific">Candida oxycetoniae</name>
    <dbReference type="NCBI Taxonomy" id="497107"/>
    <lineage>
        <taxon>Eukaryota</taxon>
        <taxon>Fungi</taxon>
        <taxon>Dikarya</taxon>
        <taxon>Ascomycota</taxon>
        <taxon>Saccharomycotina</taxon>
        <taxon>Pichiomycetes</taxon>
        <taxon>Debaryomycetaceae</taxon>
        <taxon>Candida/Lodderomyces clade</taxon>
        <taxon>Candida</taxon>
    </lineage>
</organism>
<dbReference type="Gene3D" id="3.40.525.10">
    <property type="entry name" value="CRAL-TRIO lipid binding domain"/>
    <property type="match status" value="1"/>
</dbReference>
<dbReference type="SUPFAM" id="SSF48350">
    <property type="entry name" value="GTPase activation domain, GAP"/>
    <property type="match status" value="1"/>
</dbReference>
<evidence type="ECO:0000256" key="1">
    <source>
        <dbReference type="ARBA" id="ARBA00022468"/>
    </source>
</evidence>
<dbReference type="InterPro" id="IPR036865">
    <property type="entry name" value="CRAL-TRIO_dom_sf"/>
</dbReference>
<comment type="caution">
    <text evidence="3">The sequence shown here is derived from an EMBL/GenBank/DDBJ whole genome shotgun (WGS) entry which is preliminary data.</text>
</comment>
<keyword evidence="4" id="KW-1185">Reference proteome</keyword>
<dbReference type="InterPro" id="IPR008936">
    <property type="entry name" value="Rho_GTPase_activation_prot"/>
</dbReference>
<evidence type="ECO:0000313" key="4">
    <source>
        <dbReference type="Proteomes" id="UP001202479"/>
    </source>
</evidence>
<dbReference type="GO" id="GO:0005096">
    <property type="term" value="F:GTPase activator activity"/>
    <property type="evidence" value="ECO:0007669"/>
    <property type="project" value="UniProtKB-KW"/>
</dbReference>
<dbReference type="CDD" id="cd05392">
    <property type="entry name" value="RasGAP_Neurofibromin_like"/>
    <property type="match status" value="1"/>
</dbReference>
<dbReference type="Pfam" id="PF00616">
    <property type="entry name" value="RasGAP"/>
    <property type="match status" value="1"/>
</dbReference>
<feature type="domain" description="Ras-GAP" evidence="2">
    <location>
        <begin position="1297"/>
        <end position="1481"/>
    </location>
</feature>
<gene>
    <name evidence="3" type="ORF">KGF56_004744</name>
</gene>
<dbReference type="Proteomes" id="UP001202479">
    <property type="component" value="Unassembled WGS sequence"/>
</dbReference>